<dbReference type="GO" id="GO:0006281">
    <property type="term" value="P:DNA repair"/>
    <property type="evidence" value="ECO:0007669"/>
    <property type="project" value="UniProtKB-KW"/>
</dbReference>
<dbReference type="GO" id="GO:0003910">
    <property type="term" value="F:DNA ligase (ATP) activity"/>
    <property type="evidence" value="ECO:0007669"/>
    <property type="project" value="UniProtKB-EC"/>
</dbReference>
<dbReference type="GO" id="GO:0051301">
    <property type="term" value="P:cell division"/>
    <property type="evidence" value="ECO:0007669"/>
    <property type="project" value="UniProtKB-KW"/>
</dbReference>
<evidence type="ECO:0000256" key="13">
    <source>
        <dbReference type="RuleBase" id="RU004196"/>
    </source>
</evidence>
<comment type="similarity">
    <text evidence="1 13">Belongs to the ATP-dependent DNA ligase family.</text>
</comment>
<dbReference type="RefSeq" id="WP_206291232.1">
    <property type="nucleotide sequence ID" value="NZ_CP063458.1"/>
</dbReference>
<dbReference type="Pfam" id="PF01068">
    <property type="entry name" value="DNA_ligase_A_M"/>
    <property type="match status" value="1"/>
</dbReference>
<evidence type="ECO:0000256" key="8">
    <source>
        <dbReference type="ARBA" id="ARBA00023172"/>
    </source>
</evidence>
<evidence type="ECO:0000256" key="4">
    <source>
        <dbReference type="ARBA" id="ARBA00022705"/>
    </source>
</evidence>
<dbReference type="PROSITE" id="PS50160">
    <property type="entry name" value="DNA_LIGASE_A3"/>
    <property type="match status" value="1"/>
</dbReference>
<feature type="domain" description="ATP-dependent DNA ligase family profile" evidence="15">
    <location>
        <begin position="336"/>
        <end position="454"/>
    </location>
</feature>
<evidence type="ECO:0000256" key="14">
    <source>
        <dbReference type="SAM" id="MobiDB-lite"/>
    </source>
</evidence>
<feature type="region of interest" description="Disordered" evidence="14">
    <location>
        <begin position="571"/>
        <end position="592"/>
    </location>
</feature>
<dbReference type="Pfam" id="PF04675">
    <property type="entry name" value="DNA_ligase_A_N"/>
    <property type="match status" value="1"/>
</dbReference>
<dbReference type="Gene3D" id="1.10.3260.10">
    <property type="entry name" value="DNA ligase, ATP-dependent, N-terminal domain"/>
    <property type="match status" value="1"/>
</dbReference>
<keyword evidence="7 12" id="KW-0067">ATP-binding</keyword>
<evidence type="ECO:0000256" key="3">
    <source>
        <dbReference type="ARBA" id="ARBA00022618"/>
    </source>
</evidence>
<dbReference type="AlphaFoldDB" id="A0A7M2WRW4"/>
<keyword evidence="3" id="KW-0132">Cell division</keyword>
<dbReference type="InterPro" id="IPR012310">
    <property type="entry name" value="DNA_ligase_ATP-dep_cent"/>
</dbReference>
<evidence type="ECO:0000256" key="9">
    <source>
        <dbReference type="ARBA" id="ARBA00023204"/>
    </source>
</evidence>
<gene>
    <name evidence="16" type="ORF">IPV69_18640</name>
</gene>
<dbReference type="InterPro" id="IPR050191">
    <property type="entry name" value="ATP-dep_DNA_ligase"/>
</dbReference>
<keyword evidence="4" id="KW-0235">DNA replication</keyword>
<evidence type="ECO:0000256" key="12">
    <source>
        <dbReference type="RuleBase" id="RU000617"/>
    </source>
</evidence>
<keyword evidence="5 12" id="KW-0547">Nucleotide-binding</keyword>
<dbReference type="GO" id="GO:0005524">
    <property type="term" value="F:ATP binding"/>
    <property type="evidence" value="ECO:0007669"/>
    <property type="project" value="UniProtKB-KW"/>
</dbReference>
<keyword evidence="17" id="KW-1185">Reference proteome</keyword>
<keyword evidence="2 12" id="KW-0436">Ligase</keyword>
<dbReference type="CDD" id="cd07972">
    <property type="entry name" value="OBF_DNA_ligase_Arch_LigB"/>
    <property type="match status" value="1"/>
</dbReference>
<evidence type="ECO:0000256" key="10">
    <source>
        <dbReference type="ARBA" id="ARBA00023306"/>
    </source>
</evidence>
<dbReference type="InterPro" id="IPR012340">
    <property type="entry name" value="NA-bd_OB-fold"/>
</dbReference>
<keyword evidence="9 12" id="KW-0234">DNA repair</keyword>
<evidence type="ECO:0000313" key="17">
    <source>
        <dbReference type="Proteomes" id="UP000593765"/>
    </source>
</evidence>
<dbReference type="GO" id="GO:0006310">
    <property type="term" value="P:DNA recombination"/>
    <property type="evidence" value="ECO:0007669"/>
    <property type="project" value="UniProtKB-KW"/>
</dbReference>
<keyword evidence="10" id="KW-0131">Cell cycle</keyword>
<dbReference type="InterPro" id="IPR012308">
    <property type="entry name" value="DNA_ligase_ATP-dep_N"/>
</dbReference>
<dbReference type="GO" id="GO:0071897">
    <property type="term" value="P:DNA biosynthetic process"/>
    <property type="evidence" value="ECO:0007669"/>
    <property type="project" value="InterPro"/>
</dbReference>
<name>A0A7M2WRW4_9BACT</name>
<dbReference type="Proteomes" id="UP000593765">
    <property type="component" value="Chromosome"/>
</dbReference>
<accession>A0A7M2WRW4</accession>
<dbReference type="InterPro" id="IPR000977">
    <property type="entry name" value="DNA_ligase_ATP-dep"/>
</dbReference>
<organism evidence="16 17">
    <name type="scientific">Humisphaera borealis</name>
    <dbReference type="NCBI Taxonomy" id="2807512"/>
    <lineage>
        <taxon>Bacteria</taxon>
        <taxon>Pseudomonadati</taxon>
        <taxon>Planctomycetota</taxon>
        <taxon>Phycisphaerae</taxon>
        <taxon>Tepidisphaerales</taxon>
        <taxon>Tepidisphaeraceae</taxon>
        <taxon>Humisphaera</taxon>
    </lineage>
</organism>
<keyword evidence="8 12" id="KW-0233">DNA recombination</keyword>
<dbReference type="SUPFAM" id="SSF50249">
    <property type="entry name" value="Nucleic acid-binding proteins"/>
    <property type="match status" value="1"/>
</dbReference>
<dbReference type="PANTHER" id="PTHR45674">
    <property type="entry name" value="DNA LIGASE 1/3 FAMILY MEMBER"/>
    <property type="match status" value="1"/>
</dbReference>
<evidence type="ECO:0000256" key="6">
    <source>
        <dbReference type="ARBA" id="ARBA00022763"/>
    </source>
</evidence>
<dbReference type="PROSITE" id="PS00697">
    <property type="entry name" value="DNA_LIGASE_A1"/>
    <property type="match status" value="1"/>
</dbReference>
<sequence>MTSTLQHFATVNDAAAATSKKLQKQAILADYFRGLPEDDLRLAVRFAAGRAFASTDARVLNVGWAVVGEAILAILSLAPAELRKLSIAAGEVGEAIAKVWETSRTRPPPGGDGLTLRNVAAGFDEIARLGMRQNKLAAVHDLFRHAATGREAAYLAKIIFGDLRTGVQEGVLQAAVAAAFDAPLAKIQRVQLLIGDLEEVAVLARRQDLDSATFTLFHPIQFMLAAPQETPADAAATLAGRSFVAEDKLDGIRAQIHKSGQGVAAKVAIYTRTLDRVDESFPDVVRQIETIAGDFLLDGEIVPYRDGQVLPFGQLQKRLGRKSPPAAILRQNPCAFIAFDILFRDGSLLMDEPLAARRAQLDALCGGTAVPILAQVPVVTESQITTAFTASRDRRNEGIILKDSAGPYAPGRRGGLWFKLKTHLPTLDCVVTAAETGHGKRRNSLSDYTFAVWNDEAANTSEDSADGPAPQSHWPLELVNVGKAYSGVTDDEIAQLTALFTEITTSTDGRVRQVRPQVVLEIAFDQIQRSDRHASGFALRFPRIKRIRWDKRPEDADRLSRVTELYESISNFAKPTSEPSPTPAEPTLFDGM</sequence>
<evidence type="ECO:0000256" key="5">
    <source>
        <dbReference type="ARBA" id="ARBA00022741"/>
    </source>
</evidence>
<evidence type="ECO:0000256" key="11">
    <source>
        <dbReference type="ARBA" id="ARBA00034003"/>
    </source>
</evidence>
<dbReference type="KEGG" id="hbs:IPV69_18640"/>
<dbReference type="Gene3D" id="3.30.470.30">
    <property type="entry name" value="DNA ligase/mRNA capping enzyme"/>
    <property type="match status" value="1"/>
</dbReference>
<dbReference type="PANTHER" id="PTHR45674:SF4">
    <property type="entry name" value="DNA LIGASE 1"/>
    <property type="match status" value="1"/>
</dbReference>
<dbReference type="GO" id="GO:0006260">
    <property type="term" value="P:DNA replication"/>
    <property type="evidence" value="ECO:0007669"/>
    <property type="project" value="UniProtKB-KW"/>
</dbReference>
<evidence type="ECO:0000256" key="2">
    <source>
        <dbReference type="ARBA" id="ARBA00022598"/>
    </source>
</evidence>
<protein>
    <recommendedName>
        <fullName evidence="12">DNA ligase</fullName>
        <ecNumber evidence="12">6.5.1.1</ecNumber>
    </recommendedName>
</protein>
<reference evidence="16 17" key="1">
    <citation type="submission" date="2020-10" db="EMBL/GenBank/DDBJ databases">
        <title>Wide distribution of Phycisphaera-like planctomycetes from WD2101 soil group in peatlands and genome analysis of the first cultivated representative.</title>
        <authorList>
            <person name="Dedysh S.N."/>
            <person name="Beletsky A.V."/>
            <person name="Ivanova A."/>
            <person name="Kulichevskaya I.S."/>
            <person name="Suzina N.E."/>
            <person name="Philippov D.A."/>
            <person name="Rakitin A.L."/>
            <person name="Mardanov A.V."/>
            <person name="Ravin N.V."/>
        </authorList>
    </citation>
    <scope>NUCLEOTIDE SEQUENCE [LARGE SCALE GENOMIC DNA]</scope>
    <source>
        <strain evidence="16 17">M1803</strain>
    </source>
</reference>
<dbReference type="GO" id="GO:0003677">
    <property type="term" value="F:DNA binding"/>
    <property type="evidence" value="ECO:0007669"/>
    <property type="project" value="InterPro"/>
</dbReference>
<comment type="catalytic activity">
    <reaction evidence="11 12">
        <text>ATP + (deoxyribonucleotide)n-3'-hydroxyl + 5'-phospho-(deoxyribonucleotide)m = (deoxyribonucleotide)n+m + AMP + diphosphate.</text>
        <dbReference type="EC" id="6.5.1.1"/>
    </reaction>
</comment>
<dbReference type="NCBIfam" id="TIGR00574">
    <property type="entry name" value="dnl1"/>
    <property type="match status" value="1"/>
</dbReference>
<dbReference type="SUPFAM" id="SSF56091">
    <property type="entry name" value="DNA ligase/mRNA capping enzyme, catalytic domain"/>
    <property type="match status" value="1"/>
</dbReference>
<keyword evidence="6 12" id="KW-0227">DNA damage</keyword>
<evidence type="ECO:0000256" key="7">
    <source>
        <dbReference type="ARBA" id="ARBA00022840"/>
    </source>
</evidence>
<dbReference type="InterPro" id="IPR016059">
    <property type="entry name" value="DNA_ligase_ATP-dep_CS"/>
</dbReference>
<dbReference type="EC" id="6.5.1.1" evidence="12"/>
<dbReference type="Gene3D" id="2.40.50.140">
    <property type="entry name" value="Nucleic acid-binding proteins"/>
    <property type="match status" value="1"/>
</dbReference>
<evidence type="ECO:0000256" key="1">
    <source>
        <dbReference type="ARBA" id="ARBA00007572"/>
    </source>
</evidence>
<dbReference type="InterPro" id="IPR012309">
    <property type="entry name" value="DNA_ligase_ATP-dep_C"/>
</dbReference>
<evidence type="ECO:0000313" key="16">
    <source>
        <dbReference type="EMBL" id="QOV88257.1"/>
    </source>
</evidence>
<dbReference type="Pfam" id="PF04679">
    <property type="entry name" value="DNA_ligase_A_C"/>
    <property type="match status" value="1"/>
</dbReference>
<proteinExistence type="inferred from homology"/>
<dbReference type="EMBL" id="CP063458">
    <property type="protein sequence ID" value="QOV88257.1"/>
    <property type="molecule type" value="Genomic_DNA"/>
</dbReference>
<dbReference type="InterPro" id="IPR036599">
    <property type="entry name" value="DNA_ligase_N_sf"/>
</dbReference>
<evidence type="ECO:0000259" key="15">
    <source>
        <dbReference type="PROSITE" id="PS50160"/>
    </source>
</evidence>
<dbReference type="SUPFAM" id="SSF117018">
    <property type="entry name" value="ATP-dependent DNA ligase DNA-binding domain"/>
    <property type="match status" value="1"/>
</dbReference>